<dbReference type="Gene3D" id="1.20.120.1630">
    <property type="match status" value="1"/>
</dbReference>
<dbReference type="GO" id="GO:0005789">
    <property type="term" value="C:endoplasmic reticulum membrane"/>
    <property type="evidence" value="ECO:0007669"/>
    <property type="project" value="UniProtKB-SubCell"/>
</dbReference>
<evidence type="ECO:0000256" key="2">
    <source>
        <dbReference type="ARBA" id="ARBA00022692"/>
    </source>
</evidence>
<keyword evidence="5" id="KW-0808">Transferase</keyword>
<comment type="catalytic activity">
    <reaction evidence="5">
        <text>[protein]-C-terminal S-[(2E,6E)-farnesyl]-L-cysteine + S-adenosyl-L-methionine = [protein]-C-terminal S-[(2E,6E)-farnesyl]-L-cysteine methyl ester + S-adenosyl-L-homocysteine</text>
        <dbReference type="Rhea" id="RHEA:21672"/>
        <dbReference type="Rhea" id="RHEA-COMP:12125"/>
        <dbReference type="Rhea" id="RHEA-COMP:12126"/>
        <dbReference type="ChEBI" id="CHEBI:57856"/>
        <dbReference type="ChEBI" id="CHEBI:59789"/>
        <dbReference type="ChEBI" id="CHEBI:90510"/>
        <dbReference type="ChEBI" id="CHEBI:90511"/>
        <dbReference type="EC" id="2.1.1.100"/>
    </reaction>
</comment>
<keyword evidence="2" id="KW-0812">Transmembrane</keyword>
<evidence type="ECO:0000313" key="7">
    <source>
        <dbReference type="Proteomes" id="UP000559256"/>
    </source>
</evidence>
<dbReference type="Proteomes" id="UP000559256">
    <property type="component" value="Unassembled WGS sequence"/>
</dbReference>
<dbReference type="InterPro" id="IPR007269">
    <property type="entry name" value="ICMT_MeTrfase"/>
</dbReference>
<proteinExistence type="inferred from homology"/>
<dbReference type="EMBL" id="JAACJM010000170">
    <property type="protein sequence ID" value="KAF5340889.1"/>
    <property type="molecule type" value="Genomic_DNA"/>
</dbReference>
<comment type="caution">
    <text evidence="6">The sequence shown here is derived from an EMBL/GenBank/DDBJ whole genome shotgun (WGS) entry which is preliminary data.</text>
</comment>
<keyword evidence="5" id="KW-0949">S-adenosyl-L-methionine</keyword>
<evidence type="ECO:0000256" key="4">
    <source>
        <dbReference type="ARBA" id="ARBA00023136"/>
    </source>
</evidence>
<comment type="subcellular location">
    <subcellularLocation>
        <location evidence="5">Endoplasmic reticulum membrane</location>
        <topology evidence="5">Multi-pass membrane protein</topology>
    </subcellularLocation>
    <subcellularLocation>
        <location evidence="1">Membrane</location>
        <topology evidence="1">Multi-pass membrane protein</topology>
    </subcellularLocation>
</comment>
<evidence type="ECO:0000256" key="3">
    <source>
        <dbReference type="ARBA" id="ARBA00022989"/>
    </source>
</evidence>
<evidence type="ECO:0000256" key="1">
    <source>
        <dbReference type="ARBA" id="ARBA00004141"/>
    </source>
</evidence>
<name>A0A8H5FL70_9AGAR</name>
<protein>
    <recommendedName>
        <fullName evidence="5">Protein-S-isoprenylcysteine O-methyltransferase</fullName>
        <ecNumber evidence="5">2.1.1.100</ecNumber>
    </recommendedName>
</protein>
<keyword evidence="4" id="KW-0472">Membrane</keyword>
<sequence length="249" mass="27789">MDLMKIPLLFGAALGNHITNTAPTKIPSSTSERVTTEQMRLTDRLMKRLLQGGPAFLKSVYWITISAETAATLAVHYPGTFAYIESITGAPTSKWFSILIGPSTEGITLNESQLLGCLLSISGGLIRYWCYRKLGEMYTYQLSIHQKHQLVTTGPYSVVRHPAYLGGCMVGLGNLLQTFGRGSWVRECAVMQTTAGKLILGPWAIVWVALCSFATMRAQTEDEMMKRQFEEEWVQWSSRVRYKIIPGLV</sequence>
<dbReference type="GO" id="GO:0004671">
    <property type="term" value="F:protein C-terminal S-isoprenylcysteine carboxyl O-methyltransferase activity"/>
    <property type="evidence" value="ECO:0007669"/>
    <property type="project" value="UniProtKB-EC"/>
</dbReference>
<keyword evidence="5" id="KW-0256">Endoplasmic reticulum</keyword>
<dbReference type="PANTHER" id="PTHR12714:SF9">
    <property type="entry name" value="PROTEIN-S-ISOPRENYLCYSTEINE O-METHYLTRANSFERASE"/>
    <property type="match status" value="1"/>
</dbReference>
<accession>A0A8H5FL70</accession>
<organism evidence="6 7">
    <name type="scientific">Tetrapyrgos nigripes</name>
    <dbReference type="NCBI Taxonomy" id="182062"/>
    <lineage>
        <taxon>Eukaryota</taxon>
        <taxon>Fungi</taxon>
        <taxon>Dikarya</taxon>
        <taxon>Basidiomycota</taxon>
        <taxon>Agaricomycotina</taxon>
        <taxon>Agaricomycetes</taxon>
        <taxon>Agaricomycetidae</taxon>
        <taxon>Agaricales</taxon>
        <taxon>Marasmiineae</taxon>
        <taxon>Marasmiaceae</taxon>
        <taxon>Tetrapyrgos</taxon>
    </lineage>
</organism>
<dbReference type="EC" id="2.1.1.100" evidence="5"/>
<comment type="similarity">
    <text evidence="5">Belongs to the class VI-like SAM-binding methyltransferase superfamily. Isoprenylcysteine carboxyl methyltransferase family.</text>
</comment>
<dbReference type="Pfam" id="PF04140">
    <property type="entry name" value="ICMT"/>
    <property type="match status" value="1"/>
</dbReference>
<dbReference type="PANTHER" id="PTHR12714">
    <property type="entry name" value="PROTEIN-S ISOPRENYLCYSTEINE O-METHYLTRANSFERASE"/>
    <property type="match status" value="1"/>
</dbReference>
<evidence type="ECO:0000256" key="5">
    <source>
        <dbReference type="RuleBase" id="RU362022"/>
    </source>
</evidence>
<reference evidence="6 7" key="1">
    <citation type="journal article" date="2020" name="ISME J.">
        <title>Uncovering the hidden diversity of litter-decomposition mechanisms in mushroom-forming fungi.</title>
        <authorList>
            <person name="Floudas D."/>
            <person name="Bentzer J."/>
            <person name="Ahren D."/>
            <person name="Johansson T."/>
            <person name="Persson P."/>
            <person name="Tunlid A."/>
        </authorList>
    </citation>
    <scope>NUCLEOTIDE SEQUENCE [LARGE SCALE GENOMIC DNA]</scope>
    <source>
        <strain evidence="6 7">CBS 291.85</strain>
    </source>
</reference>
<keyword evidence="7" id="KW-1185">Reference proteome</keyword>
<dbReference type="AlphaFoldDB" id="A0A8H5FL70"/>
<dbReference type="GO" id="GO:0032259">
    <property type="term" value="P:methylation"/>
    <property type="evidence" value="ECO:0007669"/>
    <property type="project" value="UniProtKB-KW"/>
</dbReference>
<keyword evidence="5" id="KW-0489">Methyltransferase</keyword>
<keyword evidence="3" id="KW-1133">Transmembrane helix</keyword>
<evidence type="ECO:0000313" key="6">
    <source>
        <dbReference type="EMBL" id="KAF5340889.1"/>
    </source>
</evidence>
<gene>
    <name evidence="6" type="ORF">D9758_012197</name>
</gene>